<dbReference type="InParanoid" id="A0A2H3E0R6"/>
<organism evidence="1 2">
    <name type="scientific">Armillaria gallica</name>
    <name type="common">Bulbous honey fungus</name>
    <name type="synonym">Armillaria bulbosa</name>
    <dbReference type="NCBI Taxonomy" id="47427"/>
    <lineage>
        <taxon>Eukaryota</taxon>
        <taxon>Fungi</taxon>
        <taxon>Dikarya</taxon>
        <taxon>Basidiomycota</taxon>
        <taxon>Agaricomycotina</taxon>
        <taxon>Agaricomycetes</taxon>
        <taxon>Agaricomycetidae</taxon>
        <taxon>Agaricales</taxon>
        <taxon>Marasmiineae</taxon>
        <taxon>Physalacriaceae</taxon>
        <taxon>Armillaria</taxon>
    </lineage>
</organism>
<reference evidence="2" key="1">
    <citation type="journal article" date="2017" name="Nat. Ecol. Evol.">
        <title>Genome expansion and lineage-specific genetic innovations in the forest pathogenic fungi Armillaria.</title>
        <authorList>
            <person name="Sipos G."/>
            <person name="Prasanna A.N."/>
            <person name="Walter M.C."/>
            <person name="O'Connor E."/>
            <person name="Balint B."/>
            <person name="Krizsan K."/>
            <person name="Kiss B."/>
            <person name="Hess J."/>
            <person name="Varga T."/>
            <person name="Slot J."/>
            <person name="Riley R."/>
            <person name="Boka B."/>
            <person name="Rigling D."/>
            <person name="Barry K."/>
            <person name="Lee J."/>
            <person name="Mihaltcheva S."/>
            <person name="LaButti K."/>
            <person name="Lipzen A."/>
            <person name="Waldron R."/>
            <person name="Moloney N.M."/>
            <person name="Sperisen C."/>
            <person name="Kredics L."/>
            <person name="Vagvoelgyi C."/>
            <person name="Patrignani A."/>
            <person name="Fitzpatrick D."/>
            <person name="Nagy I."/>
            <person name="Doyle S."/>
            <person name="Anderson J.B."/>
            <person name="Grigoriev I.V."/>
            <person name="Gueldener U."/>
            <person name="Muensterkoetter M."/>
            <person name="Nagy L.G."/>
        </authorList>
    </citation>
    <scope>NUCLEOTIDE SEQUENCE [LARGE SCALE GENOMIC DNA]</scope>
    <source>
        <strain evidence="2">Ar21-2</strain>
    </source>
</reference>
<proteinExistence type="predicted"/>
<dbReference type="EMBL" id="KZ293657">
    <property type="protein sequence ID" value="PBK93286.1"/>
    <property type="molecule type" value="Genomic_DNA"/>
</dbReference>
<sequence>MEEDNLPELAIPREIVHGSPSPIQVRHPIIIPSAYTQLLLAVWITWMKQMVISFQGYIGECCRNSSAIRYAAYMLSSSPTPSNTSPAKPDFKVFVLKSEQLKAKTLSLLPAVTRMSCPILISPSSSPTQLGIMMGFPSNTLGVFTRIWKKKEREKKNPESSRPFIIMLKLLLFCRCNRSVLFFRAARA</sequence>
<accession>A0A2H3E0R6</accession>
<dbReference type="AlphaFoldDB" id="A0A2H3E0R6"/>
<gene>
    <name evidence="1" type="ORF">ARMGADRAFT_156118</name>
</gene>
<dbReference type="Proteomes" id="UP000217790">
    <property type="component" value="Unassembled WGS sequence"/>
</dbReference>
<name>A0A2H3E0R6_ARMGA</name>
<protein>
    <submittedName>
        <fullName evidence="1">Uncharacterized protein</fullName>
    </submittedName>
</protein>
<evidence type="ECO:0000313" key="1">
    <source>
        <dbReference type="EMBL" id="PBK93286.1"/>
    </source>
</evidence>
<evidence type="ECO:0000313" key="2">
    <source>
        <dbReference type="Proteomes" id="UP000217790"/>
    </source>
</evidence>
<keyword evidence="2" id="KW-1185">Reference proteome</keyword>